<dbReference type="AlphaFoldDB" id="A0AAD8P3J7"/>
<evidence type="ECO:0000313" key="1">
    <source>
        <dbReference type="EMBL" id="KAK1432138.1"/>
    </source>
</evidence>
<organism evidence="1 2">
    <name type="scientific">Tagetes erecta</name>
    <name type="common">African marigold</name>
    <dbReference type="NCBI Taxonomy" id="13708"/>
    <lineage>
        <taxon>Eukaryota</taxon>
        <taxon>Viridiplantae</taxon>
        <taxon>Streptophyta</taxon>
        <taxon>Embryophyta</taxon>
        <taxon>Tracheophyta</taxon>
        <taxon>Spermatophyta</taxon>
        <taxon>Magnoliopsida</taxon>
        <taxon>eudicotyledons</taxon>
        <taxon>Gunneridae</taxon>
        <taxon>Pentapetalae</taxon>
        <taxon>asterids</taxon>
        <taxon>campanulids</taxon>
        <taxon>Asterales</taxon>
        <taxon>Asteraceae</taxon>
        <taxon>Asteroideae</taxon>
        <taxon>Heliantheae alliance</taxon>
        <taxon>Tageteae</taxon>
        <taxon>Tagetes</taxon>
    </lineage>
</organism>
<name>A0AAD8P3J7_TARER</name>
<proteinExistence type="predicted"/>
<dbReference type="EMBL" id="JAUHHV010000002">
    <property type="protein sequence ID" value="KAK1432138.1"/>
    <property type="molecule type" value="Genomic_DNA"/>
</dbReference>
<gene>
    <name evidence="1" type="ORF">QVD17_09030</name>
</gene>
<comment type="caution">
    <text evidence="1">The sequence shown here is derived from an EMBL/GenBank/DDBJ whole genome shotgun (WGS) entry which is preliminary data.</text>
</comment>
<evidence type="ECO:0000313" key="2">
    <source>
        <dbReference type="Proteomes" id="UP001229421"/>
    </source>
</evidence>
<protein>
    <submittedName>
        <fullName evidence="1">Uncharacterized protein</fullName>
    </submittedName>
</protein>
<sequence>MYTRTFIAKEIQPMVESNPEIPLTSIQDVIQKKHQIQVSLHKVSKAKKLAKQKIHGAETMFKAIKVEASQLKVVMVDATKYQEVGIDWDAM</sequence>
<dbReference type="Proteomes" id="UP001229421">
    <property type="component" value="Unassembled WGS sequence"/>
</dbReference>
<reference evidence="1" key="1">
    <citation type="journal article" date="2023" name="bioRxiv">
        <title>Improved chromosome-level genome assembly for marigold (Tagetes erecta).</title>
        <authorList>
            <person name="Jiang F."/>
            <person name="Yuan L."/>
            <person name="Wang S."/>
            <person name="Wang H."/>
            <person name="Xu D."/>
            <person name="Wang A."/>
            <person name="Fan W."/>
        </authorList>
    </citation>
    <scope>NUCLEOTIDE SEQUENCE</scope>
    <source>
        <strain evidence="1">WSJ</strain>
        <tissue evidence="1">Leaf</tissue>
    </source>
</reference>
<keyword evidence="2" id="KW-1185">Reference proteome</keyword>
<accession>A0AAD8P3J7</accession>